<dbReference type="PANTHER" id="PTHR46143:SF1">
    <property type="entry name" value="CALPAIN-7"/>
    <property type="match status" value="1"/>
</dbReference>
<accession>A0ABD2Q152</accession>
<evidence type="ECO:0000256" key="4">
    <source>
        <dbReference type="ARBA" id="ARBA00022807"/>
    </source>
</evidence>
<dbReference type="PRINTS" id="PR00704">
    <property type="entry name" value="CALPAIN"/>
</dbReference>
<comment type="similarity">
    <text evidence="1">Belongs to the peptidase C2 family.</text>
</comment>
<evidence type="ECO:0000256" key="6">
    <source>
        <dbReference type="PROSITE-ProRule" id="PRU00239"/>
    </source>
</evidence>
<dbReference type="InterPro" id="IPR022682">
    <property type="entry name" value="Calpain_domain_III"/>
</dbReference>
<dbReference type="SUPFAM" id="SSF49758">
    <property type="entry name" value="Calpain large subunit, middle domain (domain III)"/>
    <property type="match status" value="2"/>
</dbReference>
<feature type="domain" description="Calpain catalytic" evidence="7">
    <location>
        <begin position="218"/>
        <end position="512"/>
    </location>
</feature>
<keyword evidence="2 6" id="KW-0645">Protease</keyword>
<keyword evidence="9" id="KW-1185">Reference proteome</keyword>
<dbReference type="GO" id="GO:0008234">
    <property type="term" value="F:cysteine-type peptidase activity"/>
    <property type="evidence" value="ECO:0007669"/>
    <property type="project" value="UniProtKB-UniRule"/>
</dbReference>
<evidence type="ECO:0000313" key="8">
    <source>
        <dbReference type="EMBL" id="KAL3313367.1"/>
    </source>
</evidence>
<dbReference type="Gene3D" id="2.60.120.380">
    <property type="match status" value="2"/>
</dbReference>
<dbReference type="InterPro" id="IPR051297">
    <property type="entry name" value="PalB/RIM13"/>
</dbReference>
<dbReference type="GO" id="GO:0006508">
    <property type="term" value="P:proteolysis"/>
    <property type="evidence" value="ECO:0007669"/>
    <property type="project" value="UniProtKB-KW"/>
</dbReference>
<dbReference type="PROSITE" id="PS50203">
    <property type="entry name" value="CALPAIN_CAT"/>
    <property type="match status" value="1"/>
</dbReference>
<dbReference type="EMBL" id="JBJKFK010001328">
    <property type="protein sequence ID" value="KAL3313367.1"/>
    <property type="molecule type" value="Genomic_DNA"/>
</dbReference>
<feature type="active site" evidence="5 6">
    <location>
        <position position="450"/>
    </location>
</feature>
<dbReference type="SUPFAM" id="SSF54001">
    <property type="entry name" value="Cysteine proteinases"/>
    <property type="match status" value="1"/>
</dbReference>
<dbReference type="Proteomes" id="UP001626550">
    <property type="component" value="Unassembled WGS sequence"/>
</dbReference>
<reference evidence="8 9" key="1">
    <citation type="submission" date="2024-11" db="EMBL/GenBank/DDBJ databases">
        <title>Adaptive evolution of stress response genes in parasites aligns with host niche diversity.</title>
        <authorList>
            <person name="Hahn C."/>
            <person name="Resl P."/>
        </authorList>
    </citation>
    <scope>NUCLEOTIDE SEQUENCE [LARGE SCALE GENOMIC DNA]</scope>
    <source>
        <strain evidence="8">EGGRZ-B1_66</strain>
        <tissue evidence="8">Body</tissue>
    </source>
</reference>
<dbReference type="SMART" id="SM00720">
    <property type="entry name" value="calpain_III"/>
    <property type="match status" value="1"/>
</dbReference>
<dbReference type="AlphaFoldDB" id="A0ABD2Q152"/>
<name>A0ABD2Q152_9PLAT</name>
<proteinExistence type="inferred from homology"/>
<feature type="active site" evidence="5 6">
    <location>
        <position position="430"/>
    </location>
</feature>
<dbReference type="CDD" id="cd00044">
    <property type="entry name" value="CysPc"/>
    <property type="match status" value="1"/>
</dbReference>
<dbReference type="InterPro" id="IPR001300">
    <property type="entry name" value="Peptidase_C2_calpain_cat"/>
</dbReference>
<dbReference type="Pfam" id="PF00648">
    <property type="entry name" value="Peptidase_C2"/>
    <property type="match status" value="1"/>
</dbReference>
<comment type="caution">
    <text evidence="8">The sequence shown here is derived from an EMBL/GenBank/DDBJ whole genome shotgun (WGS) entry which is preliminary data.</text>
</comment>
<evidence type="ECO:0000256" key="3">
    <source>
        <dbReference type="ARBA" id="ARBA00022801"/>
    </source>
</evidence>
<dbReference type="InterPro" id="IPR022684">
    <property type="entry name" value="Calpain_cysteine_protease"/>
</dbReference>
<feature type="active site" evidence="5 6">
    <location>
        <position position="263"/>
    </location>
</feature>
<keyword evidence="3 6" id="KW-0378">Hydrolase</keyword>
<evidence type="ECO:0000256" key="1">
    <source>
        <dbReference type="ARBA" id="ARBA00007623"/>
    </source>
</evidence>
<dbReference type="SMART" id="SM00230">
    <property type="entry name" value="CysPc"/>
    <property type="match status" value="1"/>
</dbReference>
<dbReference type="Pfam" id="PF01067">
    <property type="entry name" value="Calpain_III"/>
    <property type="match status" value="1"/>
</dbReference>
<dbReference type="Gene3D" id="3.90.70.10">
    <property type="entry name" value="Cysteine proteinases"/>
    <property type="match status" value="1"/>
</dbReference>
<dbReference type="InterPro" id="IPR022683">
    <property type="entry name" value="Calpain_III"/>
</dbReference>
<protein>
    <submittedName>
        <fullName evidence="8">Calpain 7</fullName>
    </submittedName>
</protein>
<evidence type="ECO:0000256" key="2">
    <source>
        <dbReference type="ARBA" id="ARBA00022670"/>
    </source>
</evidence>
<dbReference type="InterPro" id="IPR038765">
    <property type="entry name" value="Papain-like_cys_pep_sf"/>
</dbReference>
<evidence type="ECO:0000259" key="7">
    <source>
        <dbReference type="PROSITE" id="PS50203"/>
    </source>
</evidence>
<gene>
    <name evidence="8" type="primary">CAPN7</name>
    <name evidence="8" type="ORF">Ciccas_008032</name>
</gene>
<keyword evidence="4 6" id="KW-0788">Thiol protease</keyword>
<sequence>MNEQAVSDFKKGLDCAVKATEYDRSGRRMEAAEQYRFASNHLVDAFEKGYPQEGLWDQVQEYINRYKNYARSVYNEETKPRILKLIRATLDLDAKTDADSLNGPLIKSHNNVSEQINTLLNSTFYQPVIPEKDKASLKNTLVQLTDRIRELKLEENRAFSVSQASTSITASNSKDVLTRDELNVLRSTSKINGQDFLPFLEEIDIKETWIFDRDFCDFAKLSLSDKQRSKFSRWVRPKEFMTNPKMIVQVSSETTKQTVVTDCSFIASIAISADYERRTGCKLITNIIYPQKNHVPVYNPSGKYMIKLHINGCPRKVIIDDFLPLDLHGELLCSYSSNPNELWVSFLEKAYMKVMGGYDFPGSSSNIDLHALTGWIPERIAIRPGTIHFNKMKVFRRVKDGFDLNQCLVTIATGTLSQEEADRAGLVPTHAYAMLDIKQIGETKLFKLKNPWSHLRWKGNFSAFDPRNWTKELQQALNYNVEKARQEDDGIFWIDYESICHFFDVICVNWDPRMFRYRTKMHHEWKVEEGPKKNLFSSYHNPQYKLTVKGKANDNIWVLLTRHITEKSDFAENSEFIGLAVYKDVSSRKIYYPYDPEPLLDTQRINSPHCLLKINASSNSDSDYILMVSQYEKKNTIRYTVSVYSDSQIATCERIKDPWRQPITKNGEWTIETAGGCPNHPDTYNRNPCFQFRIDNNSTDNQVLLELKSPKELSVGMEIVTVSANNDNAPNQFKRKTSGDYRRGYVMLELHGLPGGMFNVIPSTFQPGQIGKFILSFYCNNHMLVDQIRR</sequence>
<evidence type="ECO:0000256" key="5">
    <source>
        <dbReference type="PIRSR" id="PIRSR622684-1"/>
    </source>
</evidence>
<dbReference type="InterPro" id="IPR036213">
    <property type="entry name" value="Calpain_III_sf"/>
</dbReference>
<evidence type="ECO:0000313" key="9">
    <source>
        <dbReference type="Proteomes" id="UP001626550"/>
    </source>
</evidence>
<dbReference type="PANTHER" id="PTHR46143">
    <property type="entry name" value="CALPAIN-7"/>
    <property type="match status" value="1"/>
</dbReference>
<organism evidence="8 9">
    <name type="scientific">Cichlidogyrus casuarinus</name>
    <dbReference type="NCBI Taxonomy" id="1844966"/>
    <lineage>
        <taxon>Eukaryota</taxon>
        <taxon>Metazoa</taxon>
        <taxon>Spiralia</taxon>
        <taxon>Lophotrochozoa</taxon>
        <taxon>Platyhelminthes</taxon>
        <taxon>Monogenea</taxon>
        <taxon>Monopisthocotylea</taxon>
        <taxon>Dactylogyridea</taxon>
        <taxon>Ancyrocephalidae</taxon>
        <taxon>Cichlidogyrus</taxon>
    </lineage>
</organism>